<dbReference type="InterPro" id="IPR001296">
    <property type="entry name" value="Glyco_trans_1"/>
</dbReference>
<evidence type="ECO:0000259" key="2">
    <source>
        <dbReference type="Pfam" id="PF00534"/>
    </source>
</evidence>
<dbReference type="Pfam" id="PF09314">
    <property type="entry name" value="DUF1972"/>
    <property type="match status" value="1"/>
</dbReference>
<evidence type="ECO:0000313" key="4">
    <source>
        <dbReference type="EMBL" id="PYY72538.1"/>
    </source>
</evidence>
<accession>A0A2W0F6I4</accession>
<dbReference type="GO" id="GO:0016757">
    <property type="term" value="F:glycosyltransferase activity"/>
    <property type="evidence" value="ECO:0007669"/>
    <property type="project" value="InterPro"/>
</dbReference>
<dbReference type="Gene3D" id="3.40.50.2000">
    <property type="entry name" value="Glycogen Phosphorylase B"/>
    <property type="match status" value="2"/>
</dbReference>
<sequence length="373" mass="42543">MKKLFILGIRGIPARHGGFETFAERLSLYLVKNGWQVTVYCQEDGVGDISTSEWSGIQRIHIPMANTGVAGTMFFDWKATVHALGQRGLFLTLGYNTAAFNILQRIKGQTNVINMDGIEWKREKWGLVAKTWFWLNERAGCWFGNHLVADHPMIKEHLATRVSNSKITMIPYGGDRVSDADPTALARYNLEPQGFSVVIARPEPENSFLQIVKAFSSKRRNHKLVVLGNFTPDKNKYHKQVMDAAGDEVIFPGAIYEAEVVQALRYFSRFYIHGHRVGGTNPSLVEALGAGCAVIAHDNQFNRWVAGNAAVYFNDENDCAELFEKYLRDDHNFLIATMKKESTRRFNEKFTWENILSQYEKLLIQWYPKEHSK</sequence>
<dbReference type="Proteomes" id="UP000247437">
    <property type="component" value="Unassembled WGS sequence"/>
</dbReference>
<dbReference type="RefSeq" id="WP_110656726.1">
    <property type="nucleotide sequence ID" value="NZ_PDLL01000002.1"/>
</dbReference>
<feature type="domain" description="DUF1972" evidence="3">
    <location>
        <begin position="1"/>
        <end position="175"/>
    </location>
</feature>
<dbReference type="InterPro" id="IPR015393">
    <property type="entry name" value="DUF1972"/>
</dbReference>
<dbReference type="PANTHER" id="PTHR46401:SF2">
    <property type="entry name" value="GLYCOSYLTRANSFERASE WBBK-RELATED"/>
    <property type="match status" value="1"/>
</dbReference>
<keyword evidence="1 4" id="KW-0808">Transferase</keyword>
<evidence type="ECO:0000313" key="5">
    <source>
        <dbReference type="Proteomes" id="UP000247437"/>
    </source>
</evidence>
<evidence type="ECO:0000256" key="1">
    <source>
        <dbReference type="ARBA" id="ARBA00022679"/>
    </source>
</evidence>
<dbReference type="Pfam" id="PF00534">
    <property type="entry name" value="Glycos_transf_1"/>
    <property type="match status" value="1"/>
</dbReference>
<gene>
    <name evidence="4" type="ORF">CRX42_00435</name>
</gene>
<dbReference type="AlphaFoldDB" id="A0A2W0F6I4"/>
<dbReference type="OrthoDB" id="9792269at2"/>
<proteinExistence type="predicted"/>
<comment type="caution">
    <text evidence="4">The sequence shown here is derived from an EMBL/GenBank/DDBJ whole genome shotgun (WGS) entry which is preliminary data.</text>
</comment>
<reference evidence="4 5" key="1">
    <citation type="journal article" date="2018" name="Appl. Microbiol. Biotechnol.">
        <title>Characterization of the caprolactam degradation pathway in Pseudomonas jessenii using mass spectrometry-based proteomics.</title>
        <authorList>
            <person name="Otzen M."/>
            <person name="Palacio C."/>
            <person name="Janssen D.B."/>
        </authorList>
    </citation>
    <scope>NUCLEOTIDE SEQUENCE [LARGE SCALE GENOMIC DNA]</scope>
    <source>
        <strain evidence="4 5">GO3</strain>
    </source>
</reference>
<organism evidence="4 5">
    <name type="scientific">Pseudomonas jessenii</name>
    <dbReference type="NCBI Taxonomy" id="77298"/>
    <lineage>
        <taxon>Bacteria</taxon>
        <taxon>Pseudomonadati</taxon>
        <taxon>Pseudomonadota</taxon>
        <taxon>Gammaproteobacteria</taxon>
        <taxon>Pseudomonadales</taxon>
        <taxon>Pseudomonadaceae</taxon>
        <taxon>Pseudomonas</taxon>
    </lineage>
</organism>
<protein>
    <submittedName>
        <fullName evidence="4">Glycosyl transferase</fullName>
    </submittedName>
</protein>
<evidence type="ECO:0000259" key="3">
    <source>
        <dbReference type="Pfam" id="PF09314"/>
    </source>
</evidence>
<dbReference type="SUPFAM" id="SSF53756">
    <property type="entry name" value="UDP-Glycosyltransferase/glycogen phosphorylase"/>
    <property type="match status" value="1"/>
</dbReference>
<feature type="domain" description="Glycosyl transferase family 1" evidence="2">
    <location>
        <begin position="194"/>
        <end position="330"/>
    </location>
</feature>
<dbReference type="PANTHER" id="PTHR46401">
    <property type="entry name" value="GLYCOSYLTRANSFERASE WBBK-RELATED"/>
    <property type="match status" value="1"/>
</dbReference>
<dbReference type="EMBL" id="PDLL01000002">
    <property type="protein sequence ID" value="PYY72538.1"/>
    <property type="molecule type" value="Genomic_DNA"/>
</dbReference>
<name>A0A2W0F6I4_PSEJE</name>